<dbReference type="AlphaFoldDB" id="A0A0C3GSS6"/>
<gene>
    <name evidence="1" type="ORF">OIDMADRAFT_172663</name>
</gene>
<organism evidence="1 2">
    <name type="scientific">Oidiodendron maius (strain Zn)</name>
    <dbReference type="NCBI Taxonomy" id="913774"/>
    <lineage>
        <taxon>Eukaryota</taxon>
        <taxon>Fungi</taxon>
        <taxon>Dikarya</taxon>
        <taxon>Ascomycota</taxon>
        <taxon>Pezizomycotina</taxon>
        <taxon>Leotiomycetes</taxon>
        <taxon>Leotiomycetes incertae sedis</taxon>
        <taxon>Myxotrichaceae</taxon>
        <taxon>Oidiodendron</taxon>
    </lineage>
</organism>
<proteinExistence type="predicted"/>
<reference evidence="2" key="2">
    <citation type="submission" date="2015-01" db="EMBL/GenBank/DDBJ databases">
        <title>Evolutionary Origins and Diversification of the Mycorrhizal Mutualists.</title>
        <authorList>
            <consortium name="DOE Joint Genome Institute"/>
            <consortium name="Mycorrhizal Genomics Consortium"/>
            <person name="Kohler A."/>
            <person name="Kuo A."/>
            <person name="Nagy L.G."/>
            <person name="Floudas D."/>
            <person name="Copeland A."/>
            <person name="Barry K.W."/>
            <person name="Cichocki N."/>
            <person name="Veneault-Fourrey C."/>
            <person name="LaButti K."/>
            <person name="Lindquist E.A."/>
            <person name="Lipzen A."/>
            <person name="Lundell T."/>
            <person name="Morin E."/>
            <person name="Murat C."/>
            <person name="Riley R."/>
            <person name="Ohm R."/>
            <person name="Sun H."/>
            <person name="Tunlid A."/>
            <person name="Henrissat B."/>
            <person name="Grigoriev I.V."/>
            <person name="Hibbett D.S."/>
            <person name="Martin F."/>
        </authorList>
    </citation>
    <scope>NUCLEOTIDE SEQUENCE [LARGE SCALE GENOMIC DNA]</scope>
    <source>
        <strain evidence="2">Zn</strain>
    </source>
</reference>
<dbReference type="Proteomes" id="UP000054321">
    <property type="component" value="Unassembled WGS sequence"/>
</dbReference>
<name>A0A0C3GSS6_OIDMZ</name>
<dbReference type="InParanoid" id="A0A0C3GSS6"/>
<evidence type="ECO:0000313" key="2">
    <source>
        <dbReference type="Proteomes" id="UP000054321"/>
    </source>
</evidence>
<dbReference type="EMBL" id="KN832890">
    <property type="protein sequence ID" value="KIM94354.1"/>
    <property type="molecule type" value="Genomic_DNA"/>
</dbReference>
<protein>
    <submittedName>
        <fullName evidence="1">Uncharacterized protein</fullName>
    </submittedName>
</protein>
<accession>A0A0C3GSS6</accession>
<reference evidence="1 2" key="1">
    <citation type="submission" date="2014-04" db="EMBL/GenBank/DDBJ databases">
        <authorList>
            <consortium name="DOE Joint Genome Institute"/>
            <person name="Kuo A."/>
            <person name="Martino E."/>
            <person name="Perotto S."/>
            <person name="Kohler A."/>
            <person name="Nagy L.G."/>
            <person name="Floudas D."/>
            <person name="Copeland A."/>
            <person name="Barry K.W."/>
            <person name="Cichocki N."/>
            <person name="Veneault-Fourrey C."/>
            <person name="LaButti K."/>
            <person name="Lindquist E.A."/>
            <person name="Lipzen A."/>
            <person name="Lundell T."/>
            <person name="Morin E."/>
            <person name="Murat C."/>
            <person name="Sun H."/>
            <person name="Tunlid A."/>
            <person name="Henrissat B."/>
            <person name="Grigoriev I.V."/>
            <person name="Hibbett D.S."/>
            <person name="Martin F."/>
            <person name="Nordberg H.P."/>
            <person name="Cantor M.N."/>
            <person name="Hua S.X."/>
        </authorList>
    </citation>
    <scope>NUCLEOTIDE SEQUENCE [LARGE SCALE GENOMIC DNA]</scope>
    <source>
        <strain evidence="1 2">Zn</strain>
    </source>
</reference>
<dbReference type="OrthoDB" id="5593235at2759"/>
<keyword evidence="2" id="KW-1185">Reference proteome</keyword>
<dbReference type="STRING" id="913774.A0A0C3GSS6"/>
<sequence>MPLVGSPSEVQYNLRAADVVIPEGVKIIGLVFYGRRDYVKILECYLKKNLKDNGGLLDEVVFAVNTDDKRDLAYLEELLATHPNYSKYIINKHYHPWVGSWEAVSVPDNLYIKIDDDVIYIEDSTIPAIVKRLLDNPKYFAVSANVLNNPLLSWVHYNMGVDIPYWPELTLPNPFRRAAWRASELPSYNGASEGPGEFHINGSTPAPHKGHRWLPVRPPPGEDYDIAFTPVSTVTYDAFGPSLNNWAAAAQIHYSFLQHLEQGDIWRYKFDVWDYAYERLSINFFAIKGKDVMDTFPFPQEDDEDYLTVVRPKQLKRHVVVDGTGLASHYAFGAQYDAHGGKGLTWTDILSRYREYAKEMICLQP</sequence>
<dbReference type="HOGENOM" id="CLU_038504_0_0_1"/>
<evidence type="ECO:0000313" key="1">
    <source>
        <dbReference type="EMBL" id="KIM94354.1"/>
    </source>
</evidence>